<feature type="coiled-coil region" evidence="1">
    <location>
        <begin position="393"/>
        <end position="441"/>
    </location>
</feature>
<keyword evidence="4" id="KW-1185">Reference proteome</keyword>
<feature type="region of interest" description="Disordered" evidence="2">
    <location>
        <begin position="692"/>
        <end position="787"/>
    </location>
</feature>
<dbReference type="EMBL" id="LJSK01000144">
    <property type="protein sequence ID" value="KPI86172.1"/>
    <property type="molecule type" value="Genomic_DNA"/>
</dbReference>
<evidence type="ECO:0000313" key="3">
    <source>
        <dbReference type="EMBL" id="KPI86172.1"/>
    </source>
</evidence>
<feature type="compositionally biased region" description="Low complexity" evidence="2">
    <location>
        <begin position="1"/>
        <end position="18"/>
    </location>
</feature>
<evidence type="ECO:0000256" key="2">
    <source>
        <dbReference type="SAM" id="MobiDB-lite"/>
    </source>
</evidence>
<dbReference type="VEuPathDB" id="TriTrypDB:Lsey_0144_0060"/>
<feature type="region of interest" description="Disordered" evidence="2">
    <location>
        <begin position="201"/>
        <end position="223"/>
    </location>
</feature>
<proteinExistence type="predicted"/>
<feature type="compositionally biased region" description="Low complexity" evidence="2">
    <location>
        <begin position="88"/>
        <end position="98"/>
    </location>
</feature>
<organism evidence="3 4">
    <name type="scientific">Leptomonas seymouri</name>
    <dbReference type="NCBI Taxonomy" id="5684"/>
    <lineage>
        <taxon>Eukaryota</taxon>
        <taxon>Discoba</taxon>
        <taxon>Euglenozoa</taxon>
        <taxon>Kinetoplastea</taxon>
        <taxon>Metakinetoplastina</taxon>
        <taxon>Trypanosomatida</taxon>
        <taxon>Trypanosomatidae</taxon>
        <taxon>Leishmaniinae</taxon>
        <taxon>Leptomonas</taxon>
    </lineage>
</organism>
<name>A0A0N1I5X2_LEPSE</name>
<comment type="caution">
    <text evidence="3">The sequence shown here is derived from an EMBL/GenBank/DDBJ whole genome shotgun (WGS) entry which is preliminary data.</text>
</comment>
<gene>
    <name evidence="3" type="ORF">ABL78_4761</name>
</gene>
<feature type="region of interest" description="Disordered" evidence="2">
    <location>
        <begin position="499"/>
        <end position="526"/>
    </location>
</feature>
<evidence type="ECO:0000256" key="1">
    <source>
        <dbReference type="SAM" id="Coils"/>
    </source>
</evidence>
<evidence type="ECO:0000313" key="4">
    <source>
        <dbReference type="Proteomes" id="UP000038009"/>
    </source>
</evidence>
<feature type="compositionally biased region" description="Polar residues" evidence="2">
    <location>
        <begin position="507"/>
        <end position="516"/>
    </location>
</feature>
<dbReference type="OrthoDB" id="206339at2759"/>
<feature type="region of interest" description="Disordered" evidence="2">
    <location>
        <begin position="1"/>
        <end position="29"/>
    </location>
</feature>
<accession>A0A0N1I5X2</accession>
<feature type="region of interest" description="Disordered" evidence="2">
    <location>
        <begin position="81"/>
        <end position="103"/>
    </location>
</feature>
<protein>
    <submittedName>
        <fullName evidence="3">Uncharacterized protein</fullName>
    </submittedName>
</protein>
<dbReference type="AlphaFoldDB" id="A0A0N1I5X2"/>
<feature type="compositionally biased region" description="Polar residues" evidence="2">
    <location>
        <begin position="255"/>
        <end position="268"/>
    </location>
</feature>
<feature type="compositionally biased region" description="Low complexity" evidence="2">
    <location>
        <begin position="707"/>
        <end position="742"/>
    </location>
</feature>
<sequence>MPAPVAGASAAAGSTVAPSPQPATPQFSPRAHKLATLSASELRAGMQQHFRANGTLQQLKTQLRGMMLIDLLQKPKTARMLVSGAAQSTPPHTSSSSPLGQDNLEDMAAGLQRSSAPGAADAGPSGGRAIVAVPRHSDHTLQTWSCGLADALVENHLRRTRRAMSLSIFSAEAEVPPFTTGGAPSEEEQYLAHLFRQSATDGSLAAPSSPAAEDDFLNPSPSRSVKSVLQRLVEDSITKQGSLSGPDGAARHLHTCSTQTDAADSTDGATNPLNSLECRLAAVDAQYALTFAQLRRTGATGEQPFFLRSEVERRLAQHKNDMHAQLRSEYEQKYNAFTRVQLQEARDEAEQRYRVLVRNKTEEFAQMERSVLVKMEQERERLKLSWEDVHQQRMEMERRQRDMMRQLADQEAAQQHKDSELQEVKERCRMLQLQCAKWEELCAARLMELDGARSREERRVEDIRRLQAEHASELRLKDEEVSRLRYRIRLLSREVEVPTATPATGEEASTGNATSASKEKAEYRASNVAAPVDPKQLYGLLLRTEELQRNAVLQQQRQQQRWDAAWVASAASVAMEPPLGTGADGAKVSALAAGQSLSLTSPQSAMWPADQAPQAGAAVVLTPGSDDGGVPRQPATTASTAVEKPPSISVVSNAVLGDAPAPTPGAASAGDENPTLALSSSLAAPAPIVAAPQPAGSRQAGLSKAGTTSTTPATASERTSPSRESASSPSSASKSASSSFSANPQKIPDKGKGEIKSSGIDTAVLRETESAEGVSRSGLTTEEGTARAEIVWLEKNKREIVEEMLRQSNNGHDDSSDDGDGGNARPWERLGMGGAAQTAPAVGSGTIFDNSFSSDDDALIHPSSQESSDF</sequence>
<keyword evidence="1" id="KW-0175">Coiled coil</keyword>
<feature type="region of interest" description="Disordered" evidence="2">
    <location>
        <begin position="803"/>
        <end position="870"/>
    </location>
</feature>
<feature type="region of interest" description="Disordered" evidence="2">
    <location>
        <begin position="238"/>
        <end position="268"/>
    </location>
</feature>
<feature type="region of interest" description="Disordered" evidence="2">
    <location>
        <begin position="619"/>
        <end position="645"/>
    </location>
</feature>
<dbReference type="Proteomes" id="UP000038009">
    <property type="component" value="Unassembled WGS sequence"/>
</dbReference>
<reference evidence="3 4" key="1">
    <citation type="journal article" date="2015" name="PLoS Pathog.">
        <title>Leptomonas seymouri: Adaptations to the Dixenous Life Cycle Analyzed by Genome Sequencing, Transcriptome Profiling and Co-infection with Leishmania donovani.</title>
        <authorList>
            <person name="Kraeva N."/>
            <person name="Butenko A."/>
            <person name="Hlavacova J."/>
            <person name="Kostygov A."/>
            <person name="Myskova J."/>
            <person name="Grybchuk D."/>
            <person name="Lestinova T."/>
            <person name="Votypka J."/>
            <person name="Volf P."/>
            <person name="Opperdoes F."/>
            <person name="Flegontov P."/>
            <person name="Lukes J."/>
            <person name="Yurchenko V."/>
        </authorList>
    </citation>
    <scope>NUCLEOTIDE SEQUENCE [LARGE SCALE GENOMIC DNA]</scope>
    <source>
        <strain evidence="3 4">ATCC 30220</strain>
    </source>
</reference>